<evidence type="ECO:0000313" key="4">
    <source>
        <dbReference type="Proteomes" id="UP001151002"/>
    </source>
</evidence>
<dbReference type="RefSeq" id="WP_267565032.1">
    <property type="nucleotide sequence ID" value="NZ_JAPNTZ010000007.1"/>
</dbReference>
<dbReference type="InterPro" id="IPR025339">
    <property type="entry name" value="DUF4245"/>
</dbReference>
<dbReference type="EMBL" id="JAPNTZ010000007">
    <property type="protein sequence ID" value="MCY1140764.1"/>
    <property type="molecule type" value="Genomic_DNA"/>
</dbReference>
<keyword evidence="4" id="KW-1185">Reference proteome</keyword>
<keyword evidence="2" id="KW-0812">Transmembrane</keyword>
<feature type="transmembrane region" description="Helical" evidence="2">
    <location>
        <begin position="34"/>
        <end position="54"/>
    </location>
</feature>
<protein>
    <submittedName>
        <fullName evidence="3">DUF4245 domain-containing protein</fullName>
    </submittedName>
</protein>
<comment type="caution">
    <text evidence="3">The sequence shown here is derived from an EMBL/GenBank/DDBJ whole genome shotgun (WGS) entry which is preliminary data.</text>
</comment>
<keyword evidence="2" id="KW-0472">Membrane</keyword>
<feature type="compositionally biased region" description="Low complexity" evidence="1">
    <location>
        <begin position="10"/>
        <end position="19"/>
    </location>
</feature>
<sequence>MEPASPAPAQPEAAAPEQPVRLARGSERSPKDMVMSLAVLLIPIALLLTFYRLVLDGDKPVAVDPAPTIQQAQQAKLFPVLAPQGLSDDWHTVSATFKRAENGATLRIGYVDPDKDPIQLVQSSVPTDTLLPQELSQDAKPIGTFRAQTGVWRLYDARPGEQALVLADPARTVVIVGKTDAENLESLAGSLR</sequence>
<organism evidence="3 4">
    <name type="scientific">Paractinoplanes pyxinae</name>
    <dbReference type="NCBI Taxonomy" id="2997416"/>
    <lineage>
        <taxon>Bacteria</taxon>
        <taxon>Bacillati</taxon>
        <taxon>Actinomycetota</taxon>
        <taxon>Actinomycetes</taxon>
        <taxon>Micromonosporales</taxon>
        <taxon>Micromonosporaceae</taxon>
        <taxon>Paractinoplanes</taxon>
    </lineage>
</organism>
<name>A0ABT4B2N6_9ACTN</name>
<evidence type="ECO:0000313" key="3">
    <source>
        <dbReference type="EMBL" id="MCY1140764.1"/>
    </source>
</evidence>
<feature type="region of interest" description="Disordered" evidence="1">
    <location>
        <begin position="1"/>
        <end position="27"/>
    </location>
</feature>
<gene>
    <name evidence="3" type="ORF">OWR29_22425</name>
</gene>
<proteinExistence type="predicted"/>
<keyword evidence="2" id="KW-1133">Transmembrane helix</keyword>
<evidence type="ECO:0000256" key="1">
    <source>
        <dbReference type="SAM" id="MobiDB-lite"/>
    </source>
</evidence>
<dbReference type="Pfam" id="PF14030">
    <property type="entry name" value="DUF4245"/>
    <property type="match status" value="1"/>
</dbReference>
<accession>A0ABT4B2N6</accession>
<reference evidence="3" key="1">
    <citation type="submission" date="2022-11" db="EMBL/GenBank/DDBJ databases">
        <authorList>
            <person name="Somphong A."/>
            <person name="Phongsopitanun W."/>
        </authorList>
    </citation>
    <scope>NUCLEOTIDE SEQUENCE</scope>
    <source>
        <strain evidence="3">Pm04-4</strain>
    </source>
</reference>
<dbReference type="Proteomes" id="UP001151002">
    <property type="component" value="Unassembled WGS sequence"/>
</dbReference>
<evidence type="ECO:0000256" key="2">
    <source>
        <dbReference type="SAM" id="Phobius"/>
    </source>
</evidence>